<comment type="caution">
    <text evidence="1">The sequence shown here is derived from an EMBL/GenBank/DDBJ whole genome shotgun (WGS) entry which is preliminary data.</text>
</comment>
<proteinExistence type="predicted"/>
<dbReference type="AlphaFoldDB" id="A0A4Q5LPS3"/>
<dbReference type="SUPFAM" id="SSF47240">
    <property type="entry name" value="Ferritin-like"/>
    <property type="match status" value="1"/>
</dbReference>
<reference evidence="1 2" key="1">
    <citation type="submission" date="2019-02" db="EMBL/GenBank/DDBJ databases">
        <title>Bacterial novel species Mucilaginibacter sp. 17JY9-4 isolated from soil.</title>
        <authorList>
            <person name="Jung H.-Y."/>
        </authorList>
    </citation>
    <scope>NUCLEOTIDE SEQUENCE [LARGE SCALE GENOMIC DNA]</scope>
    <source>
        <strain evidence="1 2">17JY9-4</strain>
    </source>
</reference>
<accession>A0A4Q5LPS3</accession>
<organism evidence="1 2">
    <name type="scientific">Mucilaginibacter terrigena</name>
    <dbReference type="NCBI Taxonomy" id="2492395"/>
    <lineage>
        <taxon>Bacteria</taxon>
        <taxon>Pseudomonadati</taxon>
        <taxon>Bacteroidota</taxon>
        <taxon>Sphingobacteriia</taxon>
        <taxon>Sphingobacteriales</taxon>
        <taxon>Sphingobacteriaceae</taxon>
        <taxon>Mucilaginibacter</taxon>
    </lineage>
</organism>
<dbReference type="Pfam" id="PF05974">
    <property type="entry name" value="DUF892"/>
    <property type="match status" value="1"/>
</dbReference>
<keyword evidence="2" id="KW-1185">Reference proteome</keyword>
<dbReference type="Gene3D" id="1.20.1260.10">
    <property type="match status" value="1"/>
</dbReference>
<dbReference type="InterPro" id="IPR009078">
    <property type="entry name" value="Ferritin-like_SF"/>
</dbReference>
<dbReference type="EMBL" id="SEWG01000002">
    <property type="protein sequence ID" value="RYU91395.1"/>
    <property type="molecule type" value="Genomic_DNA"/>
</dbReference>
<name>A0A4Q5LPS3_9SPHI</name>
<dbReference type="InterPro" id="IPR012347">
    <property type="entry name" value="Ferritin-like"/>
</dbReference>
<evidence type="ECO:0000313" key="2">
    <source>
        <dbReference type="Proteomes" id="UP000293331"/>
    </source>
</evidence>
<dbReference type="Proteomes" id="UP000293331">
    <property type="component" value="Unassembled WGS sequence"/>
</dbReference>
<gene>
    <name evidence="1" type="ORF">EWM62_05490</name>
</gene>
<sequence>MSKSLDTIQLRSFLFEHLNREYCAKSHLLERLSELEEQSHFEDLKDVIKETTGHIEDQVQQLNGVYKELKLSYTFEHCEALINFLEDAFININRQSENKAIRNAFVLSYLYYIESLEVASLRLLILVAKKLGLTSVLKIFTETYTDTKSNQALILHLTEESLF</sequence>
<protein>
    <submittedName>
        <fullName evidence="1">DUF892 family protein</fullName>
    </submittedName>
</protein>
<dbReference type="InterPro" id="IPR010287">
    <property type="entry name" value="DUF892_YciF-like"/>
</dbReference>
<dbReference type="OrthoDB" id="954235at2"/>
<evidence type="ECO:0000313" key="1">
    <source>
        <dbReference type="EMBL" id="RYU91395.1"/>
    </source>
</evidence>
<dbReference type="RefSeq" id="WP_129875654.1">
    <property type="nucleotide sequence ID" value="NZ_SEWG01000002.1"/>
</dbReference>